<dbReference type="InterPro" id="IPR029069">
    <property type="entry name" value="HotDog_dom_sf"/>
</dbReference>
<evidence type="ECO:0000256" key="2">
    <source>
        <dbReference type="ARBA" id="ARBA00022801"/>
    </source>
</evidence>
<accession>A0AAW0QMT3</accession>
<gene>
    <name evidence="6" type="ORF">PG999_010938</name>
</gene>
<proteinExistence type="inferred from homology"/>
<dbReference type="Gene3D" id="2.40.160.210">
    <property type="entry name" value="Acyl-CoA thioesterase, double hotdog domain"/>
    <property type="match status" value="1"/>
</dbReference>
<dbReference type="InterPro" id="IPR003703">
    <property type="entry name" value="Acyl_CoA_thio"/>
</dbReference>
<dbReference type="SUPFAM" id="SSF54637">
    <property type="entry name" value="Thioesterase/thiol ester dehydrase-isomerase"/>
    <property type="match status" value="2"/>
</dbReference>
<sequence>MASNITEQTAIEEIGPGQFRSKFNPGRMGNAKPIAYGGCTLGVATRAAYTGVPPTHHLYSLVGHYHGPASTTEKLVCTVHSTRTTKSFTTRRVVVQQAQPITTTAGSAGAGPQQMQMRTCMELIADFHAEEPAAPHMTYSAAPSRPYAASASQSETPVVLESILSAEEQATVERSREVFALNERFVQTRPCREGVAAQNLNGLLRARPTTQDALPLTDRTSAEWLRNKEPDLASPADQAAALAFCLDGGLSFLPLSLDHGWLEDVSACSSLDFALRLMEPRPDFNRWHLRERKTIAGGAGRTYSEGRMWDEEGESDRDHVATVHHAAEAREGAPKGEILAARKLW</sequence>
<evidence type="ECO:0000256" key="1">
    <source>
        <dbReference type="ARBA" id="ARBA00006538"/>
    </source>
</evidence>
<dbReference type="InterPro" id="IPR049449">
    <property type="entry name" value="TesB_ACOT8-like_N"/>
</dbReference>
<feature type="region of interest" description="Disordered" evidence="3">
    <location>
        <begin position="1"/>
        <end position="24"/>
    </location>
</feature>
<comment type="similarity">
    <text evidence="1">Belongs to the C/M/P thioester hydrolase family.</text>
</comment>
<dbReference type="GO" id="GO:0006637">
    <property type="term" value="P:acyl-CoA metabolic process"/>
    <property type="evidence" value="ECO:0007669"/>
    <property type="project" value="InterPro"/>
</dbReference>
<evidence type="ECO:0000259" key="4">
    <source>
        <dbReference type="Pfam" id="PF13622"/>
    </source>
</evidence>
<dbReference type="PANTHER" id="PTHR11066:SF35">
    <property type="entry name" value="ACYL-COA THIOESTERASE II"/>
    <property type="match status" value="1"/>
</dbReference>
<dbReference type="GO" id="GO:0009062">
    <property type="term" value="P:fatty acid catabolic process"/>
    <property type="evidence" value="ECO:0007669"/>
    <property type="project" value="TreeGrafter"/>
</dbReference>
<dbReference type="InterPro" id="IPR042171">
    <property type="entry name" value="Acyl-CoA_hotdog"/>
</dbReference>
<name>A0AAW0QMT3_9PEZI</name>
<keyword evidence="2" id="KW-0378">Hydrolase</keyword>
<evidence type="ECO:0000313" key="7">
    <source>
        <dbReference type="Proteomes" id="UP001392437"/>
    </source>
</evidence>
<comment type="caution">
    <text evidence="6">The sequence shown here is derived from an EMBL/GenBank/DDBJ whole genome shotgun (WGS) entry which is preliminary data.</text>
</comment>
<dbReference type="PANTHER" id="PTHR11066">
    <property type="entry name" value="ACYL-COA THIOESTERASE"/>
    <property type="match status" value="1"/>
</dbReference>
<dbReference type="Proteomes" id="UP001392437">
    <property type="component" value="Unassembled WGS sequence"/>
</dbReference>
<feature type="domain" description="Acyl-CoA thioesterase-like N-terminal HotDog" evidence="4">
    <location>
        <begin position="25"/>
        <end position="104"/>
    </location>
</feature>
<evidence type="ECO:0000256" key="3">
    <source>
        <dbReference type="SAM" id="MobiDB-lite"/>
    </source>
</evidence>
<feature type="domain" description="Acyl-CoA thioesterase-like C-terminal" evidence="5">
    <location>
        <begin position="210"/>
        <end position="325"/>
    </location>
</feature>
<dbReference type="Pfam" id="PF20789">
    <property type="entry name" value="4HBT_3C"/>
    <property type="match status" value="1"/>
</dbReference>
<dbReference type="AlphaFoldDB" id="A0AAW0QMT3"/>
<protein>
    <submittedName>
        <fullName evidence="6">Uncharacterized protein</fullName>
    </submittedName>
</protein>
<evidence type="ECO:0000313" key="6">
    <source>
        <dbReference type="EMBL" id="KAK8100564.1"/>
    </source>
</evidence>
<dbReference type="InterPro" id="IPR049450">
    <property type="entry name" value="ACOT8-like_C"/>
</dbReference>
<organism evidence="6 7">
    <name type="scientific">Apiospora kogelbergensis</name>
    <dbReference type="NCBI Taxonomy" id="1337665"/>
    <lineage>
        <taxon>Eukaryota</taxon>
        <taxon>Fungi</taxon>
        <taxon>Dikarya</taxon>
        <taxon>Ascomycota</taxon>
        <taxon>Pezizomycotina</taxon>
        <taxon>Sordariomycetes</taxon>
        <taxon>Xylariomycetidae</taxon>
        <taxon>Amphisphaeriales</taxon>
        <taxon>Apiosporaceae</taxon>
        <taxon>Apiospora</taxon>
    </lineage>
</organism>
<evidence type="ECO:0000259" key="5">
    <source>
        <dbReference type="Pfam" id="PF20789"/>
    </source>
</evidence>
<dbReference type="GO" id="GO:0047617">
    <property type="term" value="F:fatty acyl-CoA hydrolase activity"/>
    <property type="evidence" value="ECO:0007669"/>
    <property type="project" value="InterPro"/>
</dbReference>
<keyword evidence="7" id="KW-1185">Reference proteome</keyword>
<reference evidence="6 7" key="1">
    <citation type="submission" date="2023-01" db="EMBL/GenBank/DDBJ databases">
        <title>Analysis of 21 Apiospora genomes using comparative genomics revels a genus with tremendous synthesis potential of carbohydrate active enzymes and secondary metabolites.</title>
        <authorList>
            <person name="Sorensen T."/>
        </authorList>
    </citation>
    <scope>NUCLEOTIDE SEQUENCE [LARGE SCALE GENOMIC DNA]</scope>
    <source>
        <strain evidence="6 7">CBS 117206</strain>
    </source>
</reference>
<dbReference type="GO" id="GO:0005782">
    <property type="term" value="C:peroxisomal matrix"/>
    <property type="evidence" value="ECO:0007669"/>
    <property type="project" value="UniProtKB-SubCell"/>
</dbReference>
<dbReference type="EMBL" id="JAQQWP010000009">
    <property type="protein sequence ID" value="KAK8100564.1"/>
    <property type="molecule type" value="Genomic_DNA"/>
</dbReference>
<dbReference type="Pfam" id="PF13622">
    <property type="entry name" value="4HBT_3"/>
    <property type="match status" value="1"/>
</dbReference>
<dbReference type="CDD" id="cd03444">
    <property type="entry name" value="Thioesterase_II_repeat1"/>
    <property type="match status" value="1"/>
</dbReference>